<reference evidence="1" key="1">
    <citation type="submission" date="2014-09" db="EMBL/GenBank/DDBJ databases">
        <authorList>
            <person name="Magalhaes I.L.F."/>
            <person name="Oliveira U."/>
            <person name="Santos F.R."/>
            <person name="Vidigal T.H.D.A."/>
            <person name="Brescovit A.D."/>
            <person name="Santos A.J."/>
        </authorList>
    </citation>
    <scope>NUCLEOTIDE SEQUENCE</scope>
    <source>
        <tissue evidence="1">Shoot tissue taken approximately 20 cm above the soil surface</tissue>
    </source>
</reference>
<sequence>MPARYYNYNERGMWERSQTTYVHFPCTCTYMTSALLHH</sequence>
<accession>A0A0A8YJL0</accession>
<dbReference type="AlphaFoldDB" id="A0A0A8YJL0"/>
<protein>
    <submittedName>
        <fullName evidence="1">Uncharacterized protein</fullName>
    </submittedName>
</protein>
<organism evidence="1">
    <name type="scientific">Arundo donax</name>
    <name type="common">Giant reed</name>
    <name type="synonym">Donax arundinaceus</name>
    <dbReference type="NCBI Taxonomy" id="35708"/>
    <lineage>
        <taxon>Eukaryota</taxon>
        <taxon>Viridiplantae</taxon>
        <taxon>Streptophyta</taxon>
        <taxon>Embryophyta</taxon>
        <taxon>Tracheophyta</taxon>
        <taxon>Spermatophyta</taxon>
        <taxon>Magnoliopsida</taxon>
        <taxon>Liliopsida</taxon>
        <taxon>Poales</taxon>
        <taxon>Poaceae</taxon>
        <taxon>PACMAD clade</taxon>
        <taxon>Arundinoideae</taxon>
        <taxon>Arundineae</taxon>
        <taxon>Arundo</taxon>
    </lineage>
</organism>
<reference evidence="1" key="2">
    <citation type="journal article" date="2015" name="Data Brief">
        <title>Shoot transcriptome of the giant reed, Arundo donax.</title>
        <authorList>
            <person name="Barrero R.A."/>
            <person name="Guerrero F.D."/>
            <person name="Moolhuijzen P."/>
            <person name="Goolsby J.A."/>
            <person name="Tidwell J."/>
            <person name="Bellgard S.E."/>
            <person name="Bellgard M.I."/>
        </authorList>
    </citation>
    <scope>NUCLEOTIDE SEQUENCE</scope>
    <source>
        <tissue evidence="1">Shoot tissue taken approximately 20 cm above the soil surface</tissue>
    </source>
</reference>
<evidence type="ECO:0000313" key="1">
    <source>
        <dbReference type="EMBL" id="JAD22767.1"/>
    </source>
</evidence>
<proteinExistence type="predicted"/>
<dbReference type="EMBL" id="GBRH01275128">
    <property type="protein sequence ID" value="JAD22767.1"/>
    <property type="molecule type" value="Transcribed_RNA"/>
</dbReference>
<name>A0A0A8YJL0_ARUDO</name>